<dbReference type="EMBL" id="KQ483560">
    <property type="protein sequence ID" value="KYP46381.1"/>
    <property type="molecule type" value="Genomic_DNA"/>
</dbReference>
<sequence>MVDCKPMSTPLESKTKFTSNHTLLEDPSHFRGLVGALPYLTFTRLDLSYNVNYVSQFMHAPTVMHFKMVQRILQYVKGTINVGLHFTSNTTLDLFSFLDANWVGCPTTQHSTSYHGAQRKNLSFIALAPKLNIGLWLIL</sequence>
<protein>
    <recommendedName>
        <fullName evidence="3">Retrovirus-related Pol polyprotein from transposon TNT 1-94</fullName>
    </recommendedName>
</protein>
<proteinExistence type="predicted"/>
<evidence type="ECO:0000313" key="2">
    <source>
        <dbReference type="Proteomes" id="UP000075243"/>
    </source>
</evidence>
<reference evidence="1" key="1">
    <citation type="journal article" date="2012" name="Nat. Biotechnol.">
        <title>Draft genome sequence of pigeonpea (Cajanus cajan), an orphan legume crop of resource-poor farmers.</title>
        <authorList>
            <person name="Varshney R.K."/>
            <person name="Chen W."/>
            <person name="Li Y."/>
            <person name="Bharti A.K."/>
            <person name="Saxena R.K."/>
            <person name="Schlueter J.A."/>
            <person name="Donoghue M.T."/>
            <person name="Azam S."/>
            <person name="Fan G."/>
            <person name="Whaley A.M."/>
            <person name="Farmer A.D."/>
            <person name="Sheridan J."/>
            <person name="Iwata A."/>
            <person name="Tuteja R."/>
            <person name="Penmetsa R.V."/>
            <person name="Wu W."/>
            <person name="Upadhyaya H.D."/>
            <person name="Yang S.P."/>
            <person name="Shah T."/>
            <person name="Saxena K.B."/>
            <person name="Michael T."/>
            <person name="McCombie W.R."/>
            <person name="Yang B."/>
            <person name="Zhang G."/>
            <person name="Yang H."/>
            <person name="Wang J."/>
            <person name="Spillane C."/>
            <person name="Cook D.R."/>
            <person name="May G.D."/>
            <person name="Xu X."/>
            <person name="Jackson S.A."/>
        </authorList>
    </citation>
    <scope>NUCLEOTIDE SEQUENCE [LARGE SCALE GENOMIC DNA]</scope>
</reference>
<dbReference type="STRING" id="3821.A0A151RV16"/>
<dbReference type="AlphaFoldDB" id="A0A151RV16"/>
<dbReference type="Proteomes" id="UP000075243">
    <property type="component" value="Unassembled WGS sequence"/>
</dbReference>
<dbReference type="PANTHER" id="PTHR11439">
    <property type="entry name" value="GAG-POL-RELATED RETROTRANSPOSON"/>
    <property type="match status" value="1"/>
</dbReference>
<gene>
    <name evidence="1" type="ORF">KK1_032028</name>
</gene>
<evidence type="ECO:0008006" key="3">
    <source>
        <dbReference type="Google" id="ProtNLM"/>
    </source>
</evidence>
<dbReference type="Gramene" id="C.cajan_30343.t">
    <property type="protein sequence ID" value="C.cajan_30343.t.cds1"/>
    <property type="gene ID" value="C.cajan_30343"/>
</dbReference>
<evidence type="ECO:0000313" key="1">
    <source>
        <dbReference type="EMBL" id="KYP46381.1"/>
    </source>
</evidence>
<accession>A0A151RV16</accession>
<dbReference type="PANTHER" id="PTHR11439:SF524">
    <property type="entry name" value="RNA-DIRECTED DNA POLYMERASE, PROTEIN KINASE RLK-PELLE-DLSV FAMILY"/>
    <property type="match status" value="1"/>
</dbReference>
<organism evidence="1 2">
    <name type="scientific">Cajanus cajan</name>
    <name type="common">Pigeon pea</name>
    <name type="synonym">Cajanus indicus</name>
    <dbReference type="NCBI Taxonomy" id="3821"/>
    <lineage>
        <taxon>Eukaryota</taxon>
        <taxon>Viridiplantae</taxon>
        <taxon>Streptophyta</taxon>
        <taxon>Embryophyta</taxon>
        <taxon>Tracheophyta</taxon>
        <taxon>Spermatophyta</taxon>
        <taxon>Magnoliopsida</taxon>
        <taxon>eudicotyledons</taxon>
        <taxon>Gunneridae</taxon>
        <taxon>Pentapetalae</taxon>
        <taxon>rosids</taxon>
        <taxon>fabids</taxon>
        <taxon>Fabales</taxon>
        <taxon>Fabaceae</taxon>
        <taxon>Papilionoideae</taxon>
        <taxon>50 kb inversion clade</taxon>
        <taxon>NPAAA clade</taxon>
        <taxon>indigoferoid/millettioid clade</taxon>
        <taxon>Phaseoleae</taxon>
        <taxon>Cajanus</taxon>
    </lineage>
</organism>
<keyword evidence="2" id="KW-1185">Reference proteome</keyword>
<name>A0A151RV16_CAJCA</name>